<dbReference type="AlphaFoldDB" id="A0A0C3D8C9"/>
<reference evidence="1 2" key="1">
    <citation type="submission" date="2014-04" db="EMBL/GenBank/DDBJ databases">
        <authorList>
            <consortium name="DOE Joint Genome Institute"/>
            <person name="Kuo A."/>
            <person name="Kohler A."/>
            <person name="Nagy L.G."/>
            <person name="Floudas D."/>
            <person name="Copeland A."/>
            <person name="Barry K.W."/>
            <person name="Cichocki N."/>
            <person name="Veneault-Fourrey C."/>
            <person name="LaButti K."/>
            <person name="Lindquist E.A."/>
            <person name="Lipzen A."/>
            <person name="Lundell T."/>
            <person name="Morin E."/>
            <person name="Murat C."/>
            <person name="Sun H."/>
            <person name="Tunlid A."/>
            <person name="Henrissat B."/>
            <person name="Grigoriev I.V."/>
            <person name="Hibbett D.S."/>
            <person name="Martin F."/>
            <person name="Nordberg H.P."/>
            <person name="Cantor M.N."/>
            <person name="Hua S.X."/>
        </authorList>
    </citation>
    <scope>NUCLEOTIDE SEQUENCE [LARGE SCALE GENOMIC DNA]</scope>
    <source>
        <strain evidence="1 2">Foug A</strain>
    </source>
</reference>
<keyword evidence="2" id="KW-1185">Reference proteome</keyword>
<evidence type="ECO:0000313" key="2">
    <source>
        <dbReference type="Proteomes" id="UP000053989"/>
    </source>
</evidence>
<name>A0A0C3D8C9_9AGAM</name>
<dbReference type="Proteomes" id="UP000053989">
    <property type="component" value="Unassembled WGS sequence"/>
</dbReference>
<dbReference type="InParanoid" id="A0A0C3D8C9"/>
<gene>
    <name evidence="1" type="ORF">SCLCIDRAFT_546882</name>
</gene>
<reference evidence="2" key="2">
    <citation type="submission" date="2015-01" db="EMBL/GenBank/DDBJ databases">
        <title>Evolutionary Origins and Diversification of the Mycorrhizal Mutualists.</title>
        <authorList>
            <consortium name="DOE Joint Genome Institute"/>
            <consortium name="Mycorrhizal Genomics Consortium"/>
            <person name="Kohler A."/>
            <person name="Kuo A."/>
            <person name="Nagy L.G."/>
            <person name="Floudas D."/>
            <person name="Copeland A."/>
            <person name="Barry K.W."/>
            <person name="Cichocki N."/>
            <person name="Veneault-Fourrey C."/>
            <person name="LaButti K."/>
            <person name="Lindquist E.A."/>
            <person name="Lipzen A."/>
            <person name="Lundell T."/>
            <person name="Morin E."/>
            <person name="Murat C."/>
            <person name="Riley R."/>
            <person name="Ohm R."/>
            <person name="Sun H."/>
            <person name="Tunlid A."/>
            <person name="Henrissat B."/>
            <person name="Grigoriev I.V."/>
            <person name="Hibbett D.S."/>
            <person name="Martin F."/>
        </authorList>
    </citation>
    <scope>NUCLEOTIDE SEQUENCE [LARGE SCALE GENOMIC DNA]</scope>
    <source>
        <strain evidence="2">Foug A</strain>
    </source>
</reference>
<dbReference type="HOGENOM" id="CLU_2924015_0_0_1"/>
<evidence type="ECO:0000313" key="1">
    <source>
        <dbReference type="EMBL" id="KIM52629.1"/>
    </source>
</evidence>
<accession>A0A0C3D8C9</accession>
<organism evidence="1 2">
    <name type="scientific">Scleroderma citrinum Foug A</name>
    <dbReference type="NCBI Taxonomy" id="1036808"/>
    <lineage>
        <taxon>Eukaryota</taxon>
        <taxon>Fungi</taxon>
        <taxon>Dikarya</taxon>
        <taxon>Basidiomycota</taxon>
        <taxon>Agaricomycotina</taxon>
        <taxon>Agaricomycetes</taxon>
        <taxon>Agaricomycetidae</taxon>
        <taxon>Boletales</taxon>
        <taxon>Sclerodermatineae</taxon>
        <taxon>Sclerodermataceae</taxon>
        <taxon>Scleroderma</taxon>
    </lineage>
</organism>
<proteinExistence type="predicted"/>
<dbReference type="EMBL" id="KN822205">
    <property type="protein sequence ID" value="KIM52629.1"/>
    <property type="molecule type" value="Genomic_DNA"/>
</dbReference>
<sequence>MHRGRCGSPVSPSGRFPIAHHRSLPSMSKLAMQPPKLSLLWYQYDGFSTTHHCDNTGAFVK</sequence>
<protein>
    <submittedName>
        <fullName evidence="1">Uncharacterized protein</fullName>
    </submittedName>
</protein>